<name>A0A511D8F9_9PSEU</name>
<protein>
    <submittedName>
        <fullName evidence="2">Uncharacterized protein</fullName>
    </submittedName>
</protein>
<feature type="region of interest" description="Disordered" evidence="1">
    <location>
        <begin position="27"/>
        <end position="111"/>
    </location>
</feature>
<evidence type="ECO:0000256" key="1">
    <source>
        <dbReference type="SAM" id="MobiDB-lite"/>
    </source>
</evidence>
<dbReference type="EMBL" id="BJVJ01000001">
    <property type="protein sequence ID" value="GEL21085.1"/>
    <property type="molecule type" value="Genomic_DNA"/>
</dbReference>
<sequence>MPGRSETFNSGNAATTVSDNLAAMTNSYLNRIPPPGGGWEVCSPGITVDDVPPAAPPASSSIADETATTTPASATGSSTAAPTPPARGRLMAAGTVTRGGRGSSSAGDVSRGVTCRHFGWPVVRGRSSTWT</sequence>
<gene>
    <name evidence="2" type="ORF">PSU4_00390</name>
</gene>
<dbReference type="AlphaFoldDB" id="A0A511D8F9"/>
<organism evidence="2 3">
    <name type="scientific">Pseudonocardia sulfidoxydans NBRC 16205</name>
    <dbReference type="NCBI Taxonomy" id="1223511"/>
    <lineage>
        <taxon>Bacteria</taxon>
        <taxon>Bacillati</taxon>
        <taxon>Actinomycetota</taxon>
        <taxon>Actinomycetes</taxon>
        <taxon>Pseudonocardiales</taxon>
        <taxon>Pseudonocardiaceae</taxon>
        <taxon>Pseudonocardia</taxon>
    </lineage>
</organism>
<proteinExistence type="predicted"/>
<comment type="caution">
    <text evidence="2">The sequence shown here is derived from an EMBL/GenBank/DDBJ whole genome shotgun (WGS) entry which is preliminary data.</text>
</comment>
<accession>A0A511D8F9</accession>
<evidence type="ECO:0000313" key="3">
    <source>
        <dbReference type="Proteomes" id="UP000321685"/>
    </source>
</evidence>
<reference evidence="2 3" key="1">
    <citation type="submission" date="2019-07" db="EMBL/GenBank/DDBJ databases">
        <title>Whole genome shotgun sequence of Pseudonocardia sulfidoxydans NBRC 16205.</title>
        <authorList>
            <person name="Hosoyama A."/>
            <person name="Uohara A."/>
            <person name="Ohji S."/>
            <person name="Ichikawa N."/>
        </authorList>
    </citation>
    <scope>NUCLEOTIDE SEQUENCE [LARGE SCALE GENOMIC DNA]</scope>
    <source>
        <strain evidence="2 3">NBRC 16205</strain>
    </source>
</reference>
<dbReference type="Proteomes" id="UP000321685">
    <property type="component" value="Unassembled WGS sequence"/>
</dbReference>
<evidence type="ECO:0000313" key="2">
    <source>
        <dbReference type="EMBL" id="GEL21085.1"/>
    </source>
</evidence>
<feature type="compositionally biased region" description="Low complexity" evidence="1">
    <location>
        <begin position="57"/>
        <end position="81"/>
    </location>
</feature>
<keyword evidence="3" id="KW-1185">Reference proteome</keyword>